<organism evidence="2 3">
    <name type="scientific">Streptosporangium lutulentum</name>
    <dbReference type="NCBI Taxonomy" id="1461250"/>
    <lineage>
        <taxon>Bacteria</taxon>
        <taxon>Bacillati</taxon>
        <taxon>Actinomycetota</taxon>
        <taxon>Actinomycetes</taxon>
        <taxon>Streptosporangiales</taxon>
        <taxon>Streptosporangiaceae</taxon>
        <taxon>Streptosporangium</taxon>
    </lineage>
</organism>
<accession>A0ABT9Q9W0</accession>
<keyword evidence="3" id="KW-1185">Reference proteome</keyword>
<evidence type="ECO:0000313" key="3">
    <source>
        <dbReference type="Proteomes" id="UP001225356"/>
    </source>
</evidence>
<sequence length="33" mass="3526">MPMSLASHCSPNMVASRENGGLEVIKGRMFSTS</sequence>
<name>A0ABT9Q9W0_9ACTN</name>
<evidence type="ECO:0000313" key="2">
    <source>
        <dbReference type="EMBL" id="MDP9843537.1"/>
    </source>
</evidence>
<comment type="caution">
    <text evidence="2">The sequence shown here is derived from an EMBL/GenBank/DDBJ whole genome shotgun (WGS) entry which is preliminary data.</text>
</comment>
<reference evidence="2 3" key="1">
    <citation type="submission" date="2023-07" db="EMBL/GenBank/DDBJ databases">
        <title>Sequencing the genomes of 1000 actinobacteria strains.</title>
        <authorList>
            <person name="Klenk H.-P."/>
        </authorList>
    </citation>
    <scope>NUCLEOTIDE SEQUENCE [LARGE SCALE GENOMIC DNA]</scope>
    <source>
        <strain evidence="2 3">DSM 46740</strain>
    </source>
</reference>
<feature type="region of interest" description="Disordered" evidence="1">
    <location>
        <begin position="1"/>
        <end position="20"/>
    </location>
</feature>
<protein>
    <submittedName>
        <fullName evidence="2">Uncharacterized protein</fullName>
    </submittedName>
</protein>
<dbReference type="EMBL" id="JAUSQU010000001">
    <property type="protein sequence ID" value="MDP9843537.1"/>
    <property type="molecule type" value="Genomic_DNA"/>
</dbReference>
<proteinExistence type="predicted"/>
<gene>
    <name evidence="2" type="ORF">J2853_002748</name>
</gene>
<evidence type="ECO:0000256" key="1">
    <source>
        <dbReference type="SAM" id="MobiDB-lite"/>
    </source>
</evidence>
<dbReference type="Proteomes" id="UP001225356">
    <property type="component" value="Unassembled WGS sequence"/>
</dbReference>